<dbReference type="CDD" id="cd20216">
    <property type="entry name" value="PFM_HFR-2-like"/>
    <property type="match status" value="1"/>
</dbReference>
<protein>
    <recommendedName>
        <fullName evidence="1">Agglutinin domain-containing protein</fullName>
    </recommendedName>
</protein>
<feature type="domain" description="Agglutinin" evidence="1">
    <location>
        <begin position="23"/>
        <end position="181"/>
    </location>
</feature>
<organism evidence="2 3">
    <name type="scientific">Gossypium armourianum</name>
    <dbReference type="NCBI Taxonomy" id="34283"/>
    <lineage>
        <taxon>Eukaryota</taxon>
        <taxon>Viridiplantae</taxon>
        <taxon>Streptophyta</taxon>
        <taxon>Embryophyta</taxon>
        <taxon>Tracheophyta</taxon>
        <taxon>Spermatophyta</taxon>
        <taxon>Magnoliopsida</taxon>
        <taxon>eudicotyledons</taxon>
        <taxon>Gunneridae</taxon>
        <taxon>Pentapetalae</taxon>
        <taxon>rosids</taxon>
        <taxon>malvids</taxon>
        <taxon>Malvales</taxon>
        <taxon>Malvaceae</taxon>
        <taxon>Malvoideae</taxon>
        <taxon>Gossypium</taxon>
    </lineage>
</organism>
<dbReference type="InterPro" id="IPR036242">
    <property type="entry name" value="Agglutinin_dom_sf"/>
</dbReference>
<evidence type="ECO:0000313" key="3">
    <source>
        <dbReference type="Proteomes" id="UP000593575"/>
    </source>
</evidence>
<proteinExistence type="predicted"/>
<dbReference type="InterPro" id="IPR008998">
    <property type="entry name" value="Agglutinin"/>
</dbReference>
<evidence type="ECO:0000259" key="1">
    <source>
        <dbReference type="SMART" id="SM00791"/>
    </source>
</evidence>
<sequence length="518" mass="59282">MANQSISTRVKKAIERDTLFVKMTLPRFIVLKTLSAPTYLGYKHDNGNFNGYAEFTEPTVVSANAKFEVEFAKDTLVHIRSCTNNKYLERTHNLSITERPNEEYWITITADKPEEDQSKESCTLFKPIMEDFVNQNYRFVHVQSGYYLCLWSLDTSELGRGVLANHNHVAANRDDIFKVIDWETLVILPRYVAFKGNNNRFLRLTEVGGQPSLEFSSEDVGGHSVTMKVFYRKDGDIRIKPVCSNRFWRCSQNRIWVDSDETIVNDKDTHFRAFKVDSKTIALLNVGNDKFCKRYITRVTTDILAATDLSITKEAYLRVLEPVLSRTIYNLRYDTENARVYNEKVLVVAQNSATNRTTQANTLDVKLSYSETNTSTWLARFTLDLETKATFQVGVPFIGETGVEISSKYETGIEWGKTKTMTTDMEVTHQVRVPPMTKVTVYLKMTNGTCDVPFVFTQKDRLYNGIFVTIDVLGNTFTGTNYYNIQYDSKEEPLTSEPLTSEPPTSGNQNINVYCEII</sequence>
<dbReference type="InterPro" id="IPR053237">
    <property type="entry name" value="Natterin_C"/>
</dbReference>
<dbReference type="Proteomes" id="UP000593575">
    <property type="component" value="Unassembled WGS sequence"/>
</dbReference>
<feature type="domain" description="Agglutinin" evidence="1">
    <location>
        <begin position="186"/>
        <end position="321"/>
    </location>
</feature>
<dbReference type="PANTHER" id="PTHR39244:SF5">
    <property type="entry name" value="NATTERIN-3-LIKE"/>
    <property type="match status" value="1"/>
</dbReference>
<evidence type="ECO:0000313" key="2">
    <source>
        <dbReference type="EMBL" id="MBA0827551.1"/>
    </source>
</evidence>
<dbReference type="Pfam" id="PF07468">
    <property type="entry name" value="Agglutinin"/>
    <property type="match status" value="2"/>
</dbReference>
<dbReference type="AlphaFoldDB" id="A0A7J9IZH9"/>
<dbReference type="Gene3D" id="2.170.15.10">
    <property type="entry name" value="Proaerolysin, chain A, domain 3"/>
    <property type="match status" value="1"/>
</dbReference>
<dbReference type="SUPFAM" id="SSF50382">
    <property type="entry name" value="Agglutinin"/>
    <property type="match status" value="2"/>
</dbReference>
<reference evidence="2 3" key="1">
    <citation type="journal article" date="2019" name="Genome Biol. Evol.">
        <title>Insights into the evolution of the New World diploid cottons (Gossypium, subgenus Houzingenia) based on genome sequencing.</title>
        <authorList>
            <person name="Grover C.E."/>
            <person name="Arick M.A. 2nd"/>
            <person name="Thrash A."/>
            <person name="Conover J.L."/>
            <person name="Sanders W.S."/>
            <person name="Peterson D.G."/>
            <person name="Frelichowski J.E."/>
            <person name="Scheffler J.A."/>
            <person name="Scheffler B.E."/>
            <person name="Wendel J.F."/>
        </authorList>
    </citation>
    <scope>NUCLEOTIDE SEQUENCE [LARGE SCALE GENOMIC DNA]</scope>
    <source>
        <strain evidence="2">6</strain>
        <tissue evidence="2">Leaf</tissue>
    </source>
</reference>
<name>A0A7J9IZH9_9ROSI</name>
<dbReference type="SMART" id="SM00791">
    <property type="entry name" value="Agglutinin"/>
    <property type="match status" value="2"/>
</dbReference>
<dbReference type="EMBL" id="JABFAE010000005">
    <property type="protein sequence ID" value="MBA0827551.1"/>
    <property type="molecule type" value="Genomic_DNA"/>
</dbReference>
<dbReference type="Gene3D" id="2.80.10.50">
    <property type="match status" value="2"/>
</dbReference>
<accession>A0A7J9IZH9</accession>
<dbReference type="PANTHER" id="PTHR39244">
    <property type="entry name" value="NATTERIN-4"/>
    <property type="match status" value="1"/>
</dbReference>
<dbReference type="SUPFAM" id="SSF56973">
    <property type="entry name" value="Aerolisin/ETX pore-forming domain"/>
    <property type="match status" value="1"/>
</dbReference>
<keyword evidence="3" id="KW-1185">Reference proteome</keyword>
<gene>
    <name evidence="2" type="ORF">Goarm_012323</name>
</gene>
<comment type="caution">
    <text evidence="2">The sequence shown here is derived from an EMBL/GenBank/DDBJ whole genome shotgun (WGS) entry which is preliminary data.</text>
</comment>